<gene>
    <name evidence="1" type="ORF">PSSU_0840</name>
</gene>
<accession>A0A261EYY0</accession>
<evidence type="ECO:0000313" key="2">
    <source>
        <dbReference type="Proteomes" id="UP000216454"/>
    </source>
</evidence>
<dbReference type="Proteomes" id="UP000216454">
    <property type="component" value="Unassembled WGS sequence"/>
</dbReference>
<name>A0A261EYY0_9BIFI</name>
<evidence type="ECO:0000313" key="1">
    <source>
        <dbReference type="EMBL" id="OZG52057.1"/>
    </source>
</evidence>
<keyword evidence="2" id="KW-1185">Reference proteome</keyword>
<protein>
    <submittedName>
        <fullName evidence="1">Uncharacterized protein</fullName>
    </submittedName>
</protein>
<organism evidence="1 2">
    <name type="scientific">Pseudoscardovia suis</name>
    <dbReference type="NCBI Taxonomy" id="987063"/>
    <lineage>
        <taxon>Bacteria</taxon>
        <taxon>Bacillati</taxon>
        <taxon>Actinomycetota</taxon>
        <taxon>Actinomycetes</taxon>
        <taxon>Bifidobacteriales</taxon>
        <taxon>Bifidobacteriaceae</taxon>
        <taxon>Pseudoscardovia</taxon>
    </lineage>
</organism>
<proteinExistence type="predicted"/>
<reference evidence="1 2" key="1">
    <citation type="journal article" date="2017" name="BMC Genomics">
        <title>Comparative genomic and phylogenomic analyses of the Bifidobacteriaceae family.</title>
        <authorList>
            <person name="Lugli G.A."/>
            <person name="Milani C."/>
            <person name="Turroni F."/>
            <person name="Duranti S."/>
            <person name="Mancabelli L."/>
            <person name="Mangifesta M."/>
            <person name="Ferrario C."/>
            <person name="Modesto M."/>
            <person name="Mattarelli P."/>
            <person name="Jiri K."/>
            <person name="van Sinderen D."/>
            <person name="Ventura M."/>
        </authorList>
    </citation>
    <scope>NUCLEOTIDE SEQUENCE [LARGE SCALE GENOMIC DNA]</scope>
    <source>
        <strain evidence="1 2">DSM 24744</strain>
    </source>
</reference>
<sequence length="132" mass="14547">MWSINHSDVTVTRSMADARGVRRRASLAMVAGLFALLIGFSGTGVANAGAYYETQIPESSGTIERGYWHGAWQVTTTNSEVHIYSLQDTEFCEASQNGSRNWTRTSSRQWCRANKQGGKSVAGDYVKYGLEN</sequence>
<comment type="caution">
    <text evidence="1">The sequence shown here is derived from an EMBL/GenBank/DDBJ whole genome shotgun (WGS) entry which is preliminary data.</text>
</comment>
<dbReference type="EMBL" id="MWWQ01000006">
    <property type="protein sequence ID" value="OZG52057.1"/>
    <property type="molecule type" value="Genomic_DNA"/>
</dbReference>
<dbReference type="AlphaFoldDB" id="A0A261EYY0"/>